<organism evidence="3 4">
    <name type="scientific">Clostridium baratii str. Sullivan</name>
    <dbReference type="NCBI Taxonomy" id="1415775"/>
    <lineage>
        <taxon>Bacteria</taxon>
        <taxon>Bacillati</taxon>
        <taxon>Bacillota</taxon>
        <taxon>Clostridia</taxon>
        <taxon>Eubacteriales</taxon>
        <taxon>Clostridiaceae</taxon>
        <taxon>Clostridium</taxon>
    </lineage>
</organism>
<dbReference type="GO" id="GO:0003796">
    <property type="term" value="F:lysozyme activity"/>
    <property type="evidence" value="ECO:0007669"/>
    <property type="project" value="InterPro"/>
</dbReference>
<feature type="domain" description="SH3b" evidence="2">
    <location>
        <begin position="225"/>
        <end position="287"/>
    </location>
</feature>
<dbReference type="HOGENOM" id="CLU_044973_8_1_9"/>
<dbReference type="InterPro" id="IPR002053">
    <property type="entry name" value="Glyco_hydro_25"/>
</dbReference>
<dbReference type="KEGG" id="cbv:U729_2621"/>
<sequence length="287" mass="32894">MLKGIDVSEHQGVIDWNEVKDHVDFVMLRAGYGKNNIDKQFERNIKECNRLGIPVGIYWFSYALNEDMARQEAKYALAAVKNYRLEYPISFDLEYDTLNYAKKNGVNIDKRLATNMVKAFCSEIEAAKYYAMNYTNQDFINNHFYFNEIERYCPWYAWYNKELDRSNVGMWQYSDKGTIPGIQGSSVDLDYARVDFAKDIKNRHLNNIDNSNPAPKPSQPSRPAGKLGVVTASVLNVRSGAGTGYKVIGQLKRGDKVQLDCLVGSWWSTYYGEHGGFVSKDYIRVSL</sequence>
<dbReference type="eggNOG" id="COG3757">
    <property type="taxonomic scope" value="Bacteria"/>
</dbReference>
<keyword evidence="3" id="KW-0378">Hydrolase</keyword>
<evidence type="ECO:0000256" key="1">
    <source>
        <dbReference type="ARBA" id="ARBA00010646"/>
    </source>
</evidence>
<comment type="similarity">
    <text evidence="1">Belongs to the glycosyl hydrolase 25 family.</text>
</comment>
<evidence type="ECO:0000313" key="3">
    <source>
        <dbReference type="EMBL" id="AIY82997.1"/>
    </source>
</evidence>
<dbReference type="CDD" id="cd06414">
    <property type="entry name" value="GH25_LytC-like"/>
    <property type="match status" value="1"/>
</dbReference>
<dbReference type="Gene3D" id="3.20.20.80">
    <property type="entry name" value="Glycosidases"/>
    <property type="match status" value="1"/>
</dbReference>
<dbReference type="GO" id="GO:0016998">
    <property type="term" value="P:cell wall macromolecule catabolic process"/>
    <property type="evidence" value="ECO:0007669"/>
    <property type="project" value="InterPro"/>
</dbReference>
<dbReference type="GO" id="GO:0009253">
    <property type="term" value="P:peptidoglycan catabolic process"/>
    <property type="evidence" value="ECO:0007669"/>
    <property type="project" value="InterPro"/>
</dbReference>
<evidence type="ECO:0000313" key="4">
    <source>
        <dbReference type="Proteomes" id="UP000030635"/>
    </source>
</evidence>
<dbReference type="AlphaFoldDB" id="A0A0A7FTQ5"/>
<protein>
    <submittedName>
        <fullName evidence="3">Glycosyl hydrolases 25 family protein</fullName>
    </submittedName>
</protein>
<dbReference type="InterPro" id="IPR017853">
    <property type="entry name" value="GH"/>
</dbReference>
<evidence type="ECO:0000259" key="2">
    <source>
        <dbReference type="PROSITE" id="PS51781"/>
    </source>
</evidence>
<proteinExistence type="inferred from homology"/>
<reference evidence="3 4" key="1">
    <citation type="journal article" date="2015" name="Infect. Genet. Evol.">
        <title>Genomic sequences of six botulinum neurotoxin-producing strains representing three clostridial species illustrate the mobility and diversity of botulinum neurotoxin genes.</title>
        <authorList>
            <person name="Smith T.J."/>
            <person name="Hill K.K."/>
            <person name="Xie G."/>
            <person name="Foley B.T."/>
            <person name="Williamson C.H."/>
            <person name="Foster J.T."/>
            <person name="Johnson S.L."/>
            <person name="Chertkov O."/>
            <person name="Teshima H."/>
            <person name="Gibbons H.S."/>
            <person name="Johnsky L.A."/>
            <person name="Karavis M.A."/>
            <person name="Smith L.A."/>
        </authorList>
    </citation>
    <scope>NUCLEOTIDE SEQUENCE [LARGE SCALE GENOMIC DNA]</scope>
    <source>
        <strain evidence="3">Sullivan</strain>
    </source>
</reference>
<dbReference type="PROSITE" id="PS51781">
    <property type="entry name" value="SH3B"/>
    <property type="match status" value="1"/>
</dbReference>
<dbReference type="PROSITE" id="PS51904">
    <property type="entry name" value="GLYCOSYL_HYDROL_F25_2"/>
    <property type="match status" value="1"/>
</dbReference>
<dbReference type="RefSeq" id="WP_052139580.1">
    <property type="nucleotide sequence ID" value="NZ_CP006905.1"/>
</dbReference>
<name>A0A0A7FTQ5_9CLOT</name>
<dbReference type="EMBL" id="CP006905">
    <property type="protein sequence ID" value="AIY82997.1"/>
    <property type="molecule type" value="Genomic_DNA"/>
</dbReference>
<dbReference type="SUPFAM" id="SSF51445">
    <property type="entry name" value="(Trans)glycosidases"/>
    <property type="match status" value="1"/>
</dbReference>
<dbReference type="SMART" id="SM00287">
    <property type="entry name" value="SH3b"/>
    <property type="match status" value="1"/>
</dbReference>
<dbReference type="Pfam" id="PF08239">
    <property type="entry name" value="SH3_3"/>
    <property type="match status" value="1"/>
</dbReference>
<dbReference type="InterPro" id="IPR003646">
    <property type="entry name" value="SH3-like_bac-type"/>
</dbReference>
<dbReference type="PANTHER" id="PTHR34135:SF2">
    <property type="entry name" value="LYSOZYME"/>
    <property type="match status" value="1"/>
</dbReference>
<dbReference type="eggNOG" id="COG3103">
    <property type="taxonomic scope" value="Bacteria"/>
</dbReference>
<dbReference type="STRING" id="1561.NPD11_407"/>
<dbReference type="Proteomes" id="UP000030635">
    <property type="component" value="Chromosome"/>
</dbReference>
<dbReference type="GO" id="GO:0016052">
    <property type="term" value="P:carbohydrate catabolic process"/>
    <property type="evidence" value="ECO:0007669"/>
    <property type="project" value="TreeGrafter"/>
</dbReference>
<dbReference type="Pfam" id="PF01183">
    <property type="entry name" value="Glyco_hydro_25"/>
    <property type="match status" value="1"/>
</dbReference>
<dbReference type="OrthoDB" id="9800780at2"/>
<accession>A0A0A7FTQ5</accession>
<dbReference type="PANTHER" id="PTHR34135">
    <property type="entry name" value="LYSOZYME"/>
    <property type="match status" value="1"/>
</dbReference>
<gene>
    <name evidence="3" type="ORF">U729_2621</name>
</gene>
<keyword evidence="4" id="KW-1185">Reference proteome</keyword>
<dbReference type="Gene3D" id="2.30.30.40">
    <property type="entry name" value="SH3 Domains"/>
    <property type="match status" value="1"/>
</dbReference>